<dbReference type="OrthoDB" id="2560628at2759"/>
<keyword evidence="1" id="KW-0472">Membrane</keyword>
<organism evidence="3 4">
    <name type="scientific">Penicillium arizonense</name>
    <dbReference type="NCBI Taxonomy" id="1835702"/>
    <lineage>
        <taxon>Eukaryota</taxon>
        <taxon>Fungi</taxon>
        <taxon>Dikarya</taxon>
        <taxon>Ascomycota</taxon>
        <taxon>Pezizomycotina</taxon>
        <taxon>Eurotiomycetes</taxon>
        <taxon>Eurotiomycetidae</taxon>
        <taxon>Eurotiales</taxon>
        <taxon>Aspergillaceae</taxon>
        <taxon>Penicillium</taxon>
    </lineage>
</organism>
<dbReference type="PANTHER" id="PTHR42109:SF2">
    <property type="entry name" value="INTEGRAL MEMBRANE PROTEIN"/>
    <property type="match status" value="1"/>
</dbReference>
<evidence type="ECO:0000313" key="3">
    <source>
        <dbReference type="EMBL" id="OGE58343.1"/>
    </source>
</evidence>
<dbReference type="RefSeq" id="XP_022493766.1">
    <property type="nucleotide sequence ID" value="XM_022626952.1"/>
</dbReference>
<protein>
    <recommendedName>
        <fullName evidence="2">DUF7702 domain-containing protein</fullName>
    </recommendedName>
</protein>
<keyword evidence="1" id="KW-0812">Transmembrane</keyword>
<sequence length="283" mass="31184">MALHILSRSSDSPISTGKRNIAIAEIVIYSIIHLGQFSTRFMQERRYWHHNKNKSIGRCVLYSWWSMVGVLSQIRIAGSALVLSTSHPNKPMLIAESALQSVGLSPLLFEVSLVMLRCGQSGESGPGNSKWSKWTRFALHFFRFPILTAIVLAVVGACINMHALGEAGSVVLVITFAYVCCLVAWLAFKSRTLLPESGHRAAVVTVLTLPFLLVRIIYFLLLEYGPPRFNPATGDIGILVGMGLLMEIIIVMLLLVARGVAEPVMPSFFAKHMVYDDLESPGN</sequence>
<feature type="transmembrane region" description="Helical" evidence="1">
    <location>
        <begin position="137"/>
        <end position="163"/>
    </location>
</feature>
<feature type="transmembrane region" description="Helical" evidence="1">
    <location>
        <begin position="20"/>
        <end position="38"/>
    </location>
</feature>
<comment type="caution">
    <text evidence="3">The sequence shown here is derived from an EMBL/GenBank/DDBJ whole genome shotgun (WGS) entry which is preliminary data.</text>
</comment>
<gene>
    <name evidence="3" type="ORF">PENARI_c001G10503</name>
</gene>
<evidence type="ECO:0000256" key="1">
    <source>
        <dbReference type="SAM" id="Phobius"/>
    </source>
</evidence>
<feature type="transmembrane region" description="Helical" evidence="1">
    <location>
        <begin position="236"/>
        <end position="257"/>
    </location>
</feature>
<keyword evidence="4" id="KW-1185">Reference proteome</keyword>
<dbReference type="InterPro" id="IPR056119">
    <property type="entry name" value="DUF7702"/>
</dbReference>
<reference evidence="3 4" key="1">
    <citation type="journal article" date="2016" name="Sci. Rep.">
        <title>Penicillium arizonense, a new, genome sequenced fungal species, reveals a high chemical diversity in secreted metabolites.</title>
        <authorList>
            <person name="Grijseels S."/>
            <person name="Nielsen J.C."/>
            <person name="Randelovic M."/>
            <person name="Nielsen J."/>
            <person name="Nielsen K.F."/>
            <person name="Workman M."/>
            <person name="Frisvad J.C."/>
        </authorList>
    </citation>
    <scope>NUCLEOTIDE SEQUENCE [LARGE SCALE GENOMIC DNA]</scope>
    <source>
        <strain evidence="3 4">CBS 141311</strain>
    </source>
</reference>
<dbReference type="PANTHER" id="PTHR42109">
    <property type="entry name" value="UNPLACED GENOMIC SCAFFOLD UM_SCAF_CONTIG_1.265, WHOLE GENOME SHOTGUN SEQUENCE"/>
    <property type="match status" value="1"/>
</dbReference>
<dbReference type="EMBL" id="LXJU01000001">
    <property type="protein sequence ID" value="OGE58343.1"/>
    <property type="molecule type" value="Genomic_DNA"/>
</dbReference>
<evidence type="ECO:0000313" key="4">
    <source>
        <dbReference type="Proteomes" id="UP000177622"/>
    </source>
</evidence>
<dbReference type="Proteomes" id="UP000177622">
    <property type="component" value="Unassembled WGS sequence"/>
</dbReference>
<evidence type="ECO:0000259" key="2">
    <source>
        <dbReference type="Pfam" id="PF24800"/>
    </source>
</evidence>
<keyword evidence="1" id="KW-1133">Transmembrane helix</keyword>
<dbReference type="GeneID" id="34571686"/>
<feature type="transmembrane region" description="Helical" evidence="1">
    <location>
        <begin position="169"/>
        <end position="188"/>
    </location>
</feature>
<accession>A0A1F5LYT7</accession>
<feature type="transmembrane region" description="Helical" evidence="1">
    <location>
        <begin position="200"/>
        <end position="221"/>
    </location>
</feature>
<feature type="domain" description="DUF7702" evidence="2">
    <location>
        <begin position="19"/>
        <end position="256"/>
    </location>
</feature>
<feature type="transmembrane region" description="Helical" evidence="1">
    <location>
        <begin position="59"/>
        <end position="78"/>
    </location>
</feature>
<dbReference type="AlphaFoldDB" id="A0A1F5LYT7"/>
<name>A0A1F5LYT7_PENAI</name>
<proteinExistence type="predicted"/>
<dbReference type="Pfam" id="PF24800">
    <property type="entry name" value="DUF7702"/>
    <property type="match status" value="1"/>
</dbReference>